<dbReference type="RefSeq" id="WP_007535209.1">
    <property type="nucleotide sequence ID" value="NZ_HF536772.1"/>
</dbReference>
<accession>K0PTR5</accession>
<evidence type="ECO:0000313" key="5">
    <source>
        <dbReference type="EMBL" id="CCM77208.1"/>
    </source>
</evidence>
<evidence type="ECO:0000313" key="6">
    <source>
        <dbReference type="Proteomes" id="UP000009319"/>
    </source>
</evidence>
<comment type="caution">
    <text evidence="5">The sequence shown here is derived from an EMBL/GenBank/DDBJ whole genome shotgun (WGS) entry which is preliminary data.</text>
</comment>
<dbReference type="HOGENOM" id="CLU_000445_87_4_5"/>
<dbReference type="SUPFAM" id="SSF46689">
    <property type="entry name" value="Homeodomain-like"/>
    <property type="match status" value="1"/>
</dbReference>
<evidence type="ECO:0000259" key="4">
    <source>
        <dbReference type="PROSITE" id="PS01124"/>
    </source>
</evidence>
<sequence>MAKFKQTLAMSELAKLHVERLAAIEAASEPVYAIPSEYPAGYHVKPHSHTRVQFVYARAGVMMVSSIQGRWMVPPQHALWIPAGLVHTVDMLGDVTMLSAYVAPSALADPPTVVRVVAVSDLARALIIAAVAPLDAQSGRRDLVMALLLDEVLRLPDRPLGLPFPSDTRLAALCRGFMETPSARLIIDDLAEQLAMSRRAFTRFFRKETGISLSTWRQQAAVFTALPRLAGGETVTAVALDLGYDSVAAFTTMFRRMMGAAPRAYFKAPEQY</sequence>
<dbReference type="eggNOG" id="COG2207">
    <property type="taxonomic scope" value="Bacteria"/>
</dbReference>
<feature type="domain" description="HTH araC/xylS-type" evidence="4">
    <location>
        <begin position="168"/>
        <end position="268"/>
    </location>
</feature>
<dbReference type="STRING" id="1211777.BN77_4264"/>
<dbReference type="GO" id="GO:0003700">
    <property type="term" value="F:DNA-binding transcription factor activity"/>
    <property type="evidence" value="ECO:0007669"/>
    <property type="project" value="InterPro"/>
</dbReference>
<name>K0PTR5_9HYPH</name>
<dbReference type="CDD" id="cd06124">
    <property type="entry name" value="cupin_NimR-like_N"/>
    <property type="match status" value="1"/>
</dbReference>
<dbReference type="EMBL" id="CANI01000028">
    <property type="protein sequence ID" value="CCM77208.1"/>
    <property type="molecule type" value="Genomic_DNA"/>
</dbReference>
<dbReference type="Pfam" id="PF02311">
    <property type="entry name" value="AraC_binding"/>
    <property type="match status" value="1"/>
</dbReference>
<keyword evidence="6" id="KW-1185">Reference proteome</keyword>
<organism evidence="5 6">
    <name type="scientific">Rhizobium mesoamericanum STM3625</name>
    <dbReference type="NCBI Taxonomy" id="1211777"/>
    <lineage>
        <taxon>Bacteria</taxon>
        <taxon>Pseudomonadati</taxon>
        <taxon>Pseudomonadota</taxon>
        <taxon>Alphaproteobacteria</taxon>
        <taxon>Hyphomicrobiales</taxon>
        <taxon>Rhizobiaceae</taxon>
        <taxon>Rhizobium/Agrobacterium group</taxon>
        <taxon>Rhizobium</taxon>
    </lineage>
</organism>
<gene>
    <name evidence="5" type="ORF">BN77_4264</name>
</gene>
<dbReference type="SMART" id="SM00342">
    <property type="entry name" value="HTH_ARAC"/>
    <property type="match status" value="1"/>
</dbReference>
<dbReference type="InterPro" id="IPR014710">
    <property type="entry name" value="RmlC-like_jellyroll"/>
</dbReference>
<evidence type="ECO:0000256" key="1">
    <source>
        <dbReference type="ARBA" id="ARBA00023015"/>
    </source>
</evidence>
<dbReference type="GO" id="GO:0043565">
    <property type="term" value="F:sequence-specific DNA binding"/>
    <property type="evidence" value="ECO:0007669"/>
    <property type="project" value="InterPro"/>
</dbReference>
<dbReference type="Proteomes" id="UP000009319">
    <property type="component" value="Unassembled WGS sequence"/>
</dbReference>
<keyword evidence="3" id="KW-0804">Transcription</keyword>
<evidence type="ECO:0000256" key="2">
    <source>
        <dbReference type="ARBA" id="ARBA00023125"/>
    </source>
</evidence>
<dbReference type="Gene3D" id="1.10.10.60">
    <property type="entry name" value="Homeodomain-like"/>
    <property type="match status" value="2"/>
</dbReference>
<proteinExistence type="predicted"/>
<dbReference type="InterPro" id="IPR018060">
    <property type="entry name" value="HTH_AraC"/>
</dbReference>
<keyword evidence="1" id="KW-0805">Transcription regulation</keyword>
<dbReference type="PROSITE" id="PS01124">
    <property type="entry name" value="HTH_ARAC_FAMILY_2"/>
    <property type="match status" value="1"/>
</dbReference>
<dbReference type="Gene3D" id="2.60.120.10">
    <property type="entry name" value="Jelly Rolls"/>
    <property type="match status" value="1"/>
</dbReference>
<evidence type="ECO:0000256" key="3">
    <source>
        <dbReference type="ARBA" id="ARBA00023163"/>
    </source>
</evidence>
<dbReference type="InterPro" id="IPR009057">
    <property type="entry name" value="Homeodomain-like_sf"/>
</dbReference>
<dbReference type="AlphaFoldDB" id="K0PTR5"/>
<reference evidence="5 6" key="1">
    <citation type="journal article" date="2013" name="Genome Announc.">
        <title>Draft Genome Sequence of Rhizobium mesoamericanum STM3625, a Nitrogen-Fixing Symbiont of Mimosa pudica Isolated in French Guiana (South America).</title>
        <authorList>
            <person name="Moulin L."/>
            <person name="Mornico D."/>
            <person name="Melkonian R."/>
            <person name="Klonowska A."/>
        </authorList>
    </citation>
    <scope>NUCLEOTIDE SEQUENCE [LARGE SCALE GENOMIC DNA]</scope>
    <source>
        <strain evidence="5 6">STM3625</strain>
    </source>
</reference>
<dbReference type="Pfam" id="PF12833">
    <property type="entry name" value="HTH_18"/>
    <property type="match status" value="1"/>
</dbReference>
<dbReference type="InterPro" id="IPR003313">
    <property type="entry name" value="AraC-bd"/>
</dbReference>
<dbReference type="PANTHER" id="PTHR11019:SF159">
    <property type="entry name" value="TRANSCRIPTIONAL REGULATOR-RELATED"/>
    <property type="match status" value="1"/>
</dbReference>
<keyword evidence="2" id="KW-0238">DNA-binding</keyword>
<dbReference type="PANTHER" id="PTHR11019">
    <property type="entry name" value="HTH-TYPE TRANSCRIPTIONAL REGULATOR NIMR"/>
    <property type="match status" value="1"/>
</dbReference>
<dbReference type="InterPro" id="IPR011051">
    <property type="entry name" value="RmlC_Cupin_sf"/>
</dbReference>
<dbReference type="SUPFAM" id="SSF51182">
    <property type="entry name" value="RmlC-like cupins"/>
    <property type="match status" value="1"/>
</dbReference>
<protein>
    <submittedName>
        <fullName evidence="5">Transcriptional regulator, AraC family</fullName>
    </submittedName>
</protein>